<dbReference type="Proteomes" id="UP000532010">
    <property type="component" value="Unassembled WGS sequence"/>
</dbReference>
<reference evidence="1 2" key="1">
    <citation type="submission" date="2020-08" db="EMBL/GenBank/DDBJ databases">
        <title>The Agave Microbiome: Exploring the role of microbial communities in plant adaptations to desert environments.</title>
        <authorList>
            <person name="Partida-Martinez L.P."/>
        </authorList>
    </citation>
    <scope>NUCLEOTIDE SEQUENCE [LARGE SCALE GENOMIC DNA]</scope>
    <source>
        <strain evidence="1 2">AT3.9</strain>
    </source>
</reference>
<protein>
    <submittedName>
        <fullName evidence="1">Uncharacterized protein</fullName>
    </submittedName>
</protein>
<name>A0A7W4YYS8_9HYPH</name>
<sequence>MRYSDAIAISHRNNYAAAHNLQQEFHFQS</sequence>
<evidence type="ECO:0000313" key="2">
    <source>
        <dbReference type="Proteomes" id="UP000532010"/>
    </source>
</evidence>
<accession>A0A7W4YYS8</accession>
<keyword evidence="2" id="KW-1185">Reference proteome</keyword>
<evidence type="ECO:0000313" key="1">
    <source>
        <dbReference type="EMBL" id="MBB3021441.1"/>
    </source>
</evidence>
<gene>
    <name evidence="1" type="ORF">FHR70_004537</name>
</gene>
<organism evidence="1 2">
    <name type="scientific">Microvirga lupini</name>
    <dbReference type="NCBI Taxonomy" id="420324"/>
    <lineage>
        <taxon>Bacteria</taxon>
        <taxon>Pseudomonadati</taxon>
        <taxon>Pseudomonadota</taxon>
        <taxon>Alphaproteobacteria</taxon>
        <taxon>Hyphomicrobiales</taxon>
        <taxon>Methylobacteriaceae</taxon>
        <taxon>Microvirga</taxon>
    </lineage>
</organism>
<dbReference type="AlphaFoldDB" id="A0A7W4YYS8"/>
<proteinExistence type="predicted"/>
<dbReference type="EMBL" id="JACHWB010000010">
    <property type="protein sequence ID" value="MBB3021441.1"/>
    <property type="molecule type" value="Genomic_DNA"/>
</dbReference>
<comment type="caution">
    <text evidence="1">The sequence shown here is derived from an EMBL/GenBank/DDBJ whole genome shotgun (WGS) entry which is preliminary data.</text>
</comment>